<keyword evidence="2" id="KW-1185">Reference proteome</keyword>
<sequence>MSSSTHSAKEILPSDARRVVLITGCSAGGIGHYLAAEFTKQGCKVFASARDTSKIDCGLVEKGIENVELDVTKADSIRAAIDRVIQESGHIDILVNNAGLISFGPAVETDIDKVEQIFETNYVSIARMCCAVAPHMMDRRQGTIVNIGSIEGYVSSPWSGHYAASKAAVHALSDALRIELAPFKVKVVVVAPGATHSNIVDKQINQELVPANSRYAKALDNIRERMVYSQTGMSMATSRFARLVVPHILARQPPVYITRGGGAITSWLMYYLPTNVCDIMMSQRYGLHKLTIELAAGDHQGARTQTYDLLTRLLNILHTTNPLILLPFIGIGLFVFAYYYASIYARISSVLFRG</sequence>
<organism evidence="1 2">
    <name type="scientific">Kickxella alabastrina</name>
    <dbReference type="NCBI Taxonomy" id="61397"/>
    <lineage>
        <taxon>Eukaryota</taxon>
        <taxon>Fungi</taxon>
        <taxon>Fungi incertae sedis</taxon>
        <taxon>Zoopagomycota</taxon>
        <taxon>Kickxellomycotina</taxon>
        <taxon>Kickxellomycetes</taxon>
        <taxon>Kickxellales</taxon>
        <taxon>Kickxellaceae</taxon>
        <taxon>Kickxella</taxon>
    </lineage>
</organism>
<gene>
    <name evidence="1" type="primary">AYR1_1</name>
    <name evidence="1" type="ORF">LPJ66_000497</name>
</gene>
<protein>
    <submittedName>
        <fullName evidence="1">NADPH-dependent 1-acyl dihydroxyacetone phosphate reductase</fullName>
        <ecNumber evidence="1">1.1.1.101</ecNumber>
    </submittedName>
</protein>
<proteinExistence type="predicted"/>
<dbReference type="EMBL" id="JANBPG010000014">
    <property type="protein sequence ID" value="KAJ1901826.1"/>
    <property type="molecule type" value="Genomic_DNA"/>
</dbReference>
<dbReference type="EC" id="1.1.1.101" evidence="1"/>
<comment type="caution">
    <text evidence="1">The sequence shown here is derived from an EMBL/GenBank/DDBJ whole genome shotgun (WGS) entry which is preliminary data.</text>
</comment>
<dbReference type="Proteomes" id="UP001150581">
    <property type="component" value="Unassembled WGS sequence"/>
</dbReference>
<evidence type="ECO:0000313" key="1">
    <source>
        <dbReference type="EMBL" id="KAJ1901826.1"/>
    </source>
</evidence>
<name>A0ACC1IVX9_9FUNG</name>
<evidence type="ECO:0000313" key="2">
    <source>
        <dbReference type="Proteomes" id="UP001150581"/>
    </source>
</evidence>
<reference evidence="1" key="1">
    <citation type="submission" date="2022-07" db="EMBL/GenBank/DDBJ databases">
        <title>Phylogenomic reconstructions and comparative analyses of Kickxellomycotina fungi.</title>
        <authorList>
            <person name="Reynolds N.K."/>
            <person name="Stajich J.E."/>
            <person name="Barry K."/>
            <person name="Grigoriev I.V."/>
            <person name="Crous P."/>
            <person name="Smith M.E."/>
        </authorList>
    </citation>
    <scope>NUCLEOTIDE SEQUENCE</scope>
    <source>
        <strain evidence="1">Benny 63K</strain>
    </source>
</reference>
<keyword evidence="1" id="KW-0560">Oxidoreductase</keyword>
<accession>A0ACC1IVX9</accession>